<organism evidence="3 4">
    <name type="scientific">Quercus suber</name>
    <name type="common">Cork oak</name>
    <dbReference type="NCBI Taxonomy" id="58331"/>
    <lineage>
        <taxon>Eukaryota</taxon>
        <taxon>Viridiplantae</taxon>
        <taxon>Streptophyta</taxon>
        <taxon>Embryophyta</taxon>
        <taxon>Tracheophyta</taxon>
        <taxon>Spermatophyta</taxon>
        <taxon>Magnoliopsida</taxon>
        <taxon>eudicotyledons</taxon>
        <taxon>Gunneridae</taxon>
        <taxon>Pentapetalae</taxon>
        <taxon>rosids</taxon>
        <taxon>fabids</taxon>
        <taxon>Fagales</taxon>
        <taxon>Fagaceae</taxon>
        <taxon>Quercus</taxon>
    </lineage>
</organism>
<name>A0AAW0IMB9_QUESU</name>
<dbReference type="Proteomes" id="UP000237347">
    <property type="component" value="Unassembled WGS sequence"/>
</dbReference>
<sequence length="112" mass="12895">MESNNNKTQRPSNSSAVMAGKSSLATPDELFFMLVAVTCPRHRSLYFFHMFCVLFPFSDSIFVNSFVDGEARRVLWLIGESSVSIADRRLGNPNFDHIDHRLRHNGRRSYLR</sequence>
<feature type="region of interest" description="Disordered" evidence="1">
    <location>
        <begin position="1"/>
        <end position="20"/>
    </location>
</feature>
<evidence type="ECO:0000256" key="2">
    <source>
        <dbReference type="SAM" id="Phobius"/>
    </source>
</evidence>
<keyword evidence="2" id="KW-1133">Transmembrane helix</keyword>
<feature type="transmembrane region" description="Helical" evidence="2">
    <location>
        <begin position="46"/>
        <end position="67"/>
    </location>
</feature>
<reference evidence="3 4" key="1">
    <citation type="journal article" date="2018" name="Sci. Data">
        <title>The draft genome sequence of cork oak.</title>
        <authorList>
            <person name="Ramos A.M."/>
            <person name="Usie A."/>
            <person name="Barbosa P."/>
            <person name="Barros P.M."/>
            <person name="Capote T."/>
            <person name="Chaves I."/>
            <person name="Simoes F."/>
            <person name="Abreu I."/>
            <person name="Carrasquinho I."/>
            <person name="Faro C."/>
            <person name="Guimaraes J.B."/>
            <person name="Mendonca D."/>
            <person name="Nobrega F."/>
            <person name="Rodrigues L."/>
            <person name="Saibo N.J.M."/>
            <person name="Varela M.C."/>
            <person name="Egas C."/>
            <person name="Matos J."/>
            <person name="Miguel C.M."/>
            <person name="Oliveira M.M."/>
            <person name="Ricardo C.P."/>
            <person name="Goncalves S."/>
        </authorList>
    </citation>
    <scope>NUCLEOTIDE SEQUENCE [LARGE SCALE GENOMIC DNA]</scope>
    <source>
        <strain evidence="4">cv. HL8</strain>
    </source>
</reference>
<evidence type="ECO:0000313" key="3">
    <source>
        <dbReference type="EMBL" id="KAK7815605.1"/>
    </source>
</evidence>
<proteinExistence type="predicted"/>
<gene>
    <name evidence="3" type="ORF">CFP56_001402</name>
</gene>
<dbReference type="EMBL" id="PKMF04000995">
    <property type="protein sequence ID" value="KAK7815605.1"/>
    <property type="molecule type" value="Genomic_DNA"/>
</dbReference>
<evidence type="ECO:0000256" key="1">
    <source>
        <dbReference type="SAM" id="MobiDB-lite"/>
    </source>
</evidence>
<keyword evidence="4" id="KW-1185">Reference proteome</keyword>
<comment type="caution">
    <text evidence="3">The sequence shown here is derived from an EMBL/GenBank/DDBJ whole genome shotgun (WGS) entry which is preliminary data.</text>
</comment>
<protein>
    <submittedName>
        <fullName evidence="3">Uncharacterized protein</fullName>
    </submittedName>
</protein>
<dbReference type="AlphaFoldDB" id="A0AAW0IMB9"/>
<evidence type="ECO:0000313" key="4">
    <source>
        <dbReference type="Proteomes" id="UP000237347"/>
    </source>
</evidence>
<keyword evidence="2" id="KW-0812">Transmembrane</keyword>
<feature type="compositionally biased region" description="Polar residues" evidence="1">
    <location>
        <begin position="1"/>
        <end position="16"/>
    </location>
</feature>
<keyword evidence="2" id="KW-0472">Membrane</keyword>
<accession>A0AAW0IMB9</accession>